<evidence type="ECO:0000313" key="6">
    <source>
        <dbReference type="EMBL" id="AMF97960.1"/>
    </source>
</evidence>
<evidence type="ECO:0000259" key="5">
    <source>
        <dbReference type="Pfam" id="PF00155"/>
    </source>
</evidence>
<dbReference type="InterPro" id="IPR050859">
    <property type="entry name" value="Class-I_PLP-dep_aminotransf"/>
</dbReference>
<protein>
    <submittedName>
        <fullName evidence="6">Valine--pyruvate transaminase</fullName>
    </submittedName>
</protein>
<dbReference type="NCBIfam" id="NF006964">
    <property type="entry name" value="PRK09440.1-2"/>
    <property type="match status" value="1"/>
</dbReference>
<dbReference type="PANTHER" id="PTHR42790">
    <property type="entry name" value="AMINOTRANSFERASE"/>
    <property type="match status" value="1"/>
</dbReference>
<dbReference type="EMBL" id="CP014038">
    <property type="protein sequence ID" value="AMF97960.1"/>
    <property type="molecule type" value="Genomic_DNA"/>
</dbReference>
<dbReference type="InterPro" id="IPR015421">
    <property type="entry name" value="PyrdxlP-dep_Trfase_major"/>
</dbReference>
<reference evidence="6" key="1">
    <citation type="submission" date="2018-01" db="EMBL/GenBank/DDBJ databases">
        <title>FDA dAtabase for Regulatory Grade micrObial Sequences (FDA-ARGOS): Supporting development and validation of Infectious Disease Dx tests.</title>
        <authorList>
            <person name="Hoffmann M."/>
            <person name="Allard M."/>
            <person name="Evans P."/>
            <person name="Brown E."/>
            <person name="Tallon L."/>
            <person name="Sadzewicz L."/>
            <person name="Sengamalay N."/>
            <person name="Ott S."/>
            <person name="Godinez A."/>
            <person name="Nagaraj S."/>
            <person name="Vyas G."/>
            <person name="Aluvathingal J."/>
            <person name="Nadendla S."/>
            <person name="Geyer C."/>
            <person name="Sichtig H."/>
        </authorList>
    </citation>
    <scope>NUCLEOTIDE SEQUENCE</scope>
    <source>
        <strain evidence="6">FDAARGOS_107</strain>
    </source>
</reference>
<evidence type="ECO:0000313" key="7">
    <source>
        <dbReference type="Proteomes" id="UP000067422"/>
    </source>
</evidence>
<dbReference type="InterPro" id="IPR015424">
    <property type="entry name" value="PyrdxlP-dep_Trfase"/>
</dbReference>
<evidence type="ECO:0000256" key="1">
    <source>
        <dbReference type="ARBA" id="ARBA00001933"/>
    </source>
</evidence>
<comment type="cofactor">
    <cofactor evidence="1">
        <name>pyridoxal 5'-phosphate</name>
        <dbReference type="ChEBI" id="CHEBI:597326"/>
    </cofactor>
</comment>
<dbReference type="PANTHER" id="PTHR42790:SF4">
    <property type="entry name" value="VALINE--PYRUVATE AMINOTRANSFERASE"/>
    <property type="match status" value="1"/>
</dbReference>
<dbReference type="Pfam" id="PF00155">
    <property type="entry name" value="Aminotran_1_2"/>
    <property type="match status" value="1"/>
</dbReference>
<dbReference type="SUPFAM" id="SSF53383">
    <property type="entry name" value="PLP-dependent transferases"/>
    <property type="match status" value="1"/>
</dbReference>
<dbReference type="CDD" id="cd00609">
    <property type="entry name" value="AAT_like"/>
    <property type="match status" value="1"/>
</dbReference>
<gene>
    <name evidence="6" type="ORF">AL538_09715</name>
</gene>
<proteinExistence type="predicted"/>
<sequence>MQFSKFGEKFNQYSGITQLMDDLNDGLRTPGAIMLGGGNPAAIPAMLDYFRQASEEMLASGELVAALANYDGPQGKDAFVKALAQLFRETYGWDISEKNISLTNGSQSGFFYLFNLLAGKQPNGSHKKVLLPIAPEYIGYGDAGIDEDIFVSYHPEIELLDNGLFKYHVDFEQLTVDDSVAAICASRPTNPTGNVLTDEEVRKLDKLARENNIPLIIDNAYGLPFPNIIFEDVEPFWNENTILCMSLSKLGLPGVRCGIVIASEEITQALTNMNGIISLAPGSVGPALANHIIGKGDLLKLSSEVIKPFYKQKSQRAVELLQEAITDERFRIHKPEGAIFLWLWFDELPITTMELYQRLKARGVLIVPGEYFFIGQKDEWDHAHQCLRMNYVQDDDMMQKGIAIIAEEVEKAYREGK</sequence>
<keyword evidence="2" id="KW-0032">Aminotransferase</keyword>
<feature type="domain" description="Aminotransferase class I/classII large" evidence="5">
    <location>
        <begin position="67"/>
        <end position="402"/>
    </location>
</feature>
<keyword evidence="3" id="KW-0808">Transferase</keyword>
<dbReference type="NCBIfam" id="NF006967">
    <property type="entry name" value="PRK09440.1-5"/>
    <property type="match status" value="1"/>
</dbReference>
<evidence type="ECO:0000256" key="2">
    <source>
        <dbReference type="ARBA" id="ARBA00022576"/>
    </source>
</evidence>
<name>A0ABN4KXP6_VIBHA</name>
<keyword evidence="4" id="KW-0663">Pyridoxal phosphate</keyword>
<dbReference type="Proteomes" id="UP000067422">
    <property type="component" value="Chromosome 1"/>
</dbReference>
<evidence type="ECO:0000256" key="4">
    <source>
        <dbReference type="ARBA" id="ARBA00022898"/>
    </source>
</evidence>
<organism evidence="6 7">
    <name type="scientific">Vibrio harveyi</name>
    <name type="common">Beneckea harveyi</name>
    <dbReference type="NCBI Taxonomy" id="669"/>
    <lineage>
        <taxon>Bacteria</taxon>
        <taxon>Pseudomonadati</taxon>
        <taxon>Pseudomonadota</taxon>
        <taxon>Gammaproteobacteria</taxon>
        <taxon>Vibrionales</taxon>
        <taxon>Vibrionaceae</taxon>
        <taxon>Vibrio</taxon>
    </lineage>
</organism>
<dbReference type="Gene3D" id="3.40.640.10">
    <property type="entry name" value="Type I PLP-dependent aspartate aminotransferase-like (Major domain)"/>
    <property type="match status" value="1"/>
</dbReference>
<accession>A0ABN4KXP6</accession>
<dbReference type="RefSeq" id="WP_061065502.1">
    <property type="nucleotide sequence ID" value="NZ_CP014038.2"/>
</dbReference>
<dbReference type="InterPro" id="IPR004839">
    <property type="entry name" value="Aminotransferase_I/II_large"/>
</dbReference>
<evidence type="ECO:0000256" key="3">
    <source>
        <dbReference type="ARBA" id="ARBA00022679"/>
    </source>
</evidence>
<dbReference type="NCBIfam" id="NF006966">
    <property type="entry name" value="PRK09440.1-4"/>
    <property type="match status" value="1"/>
</dbReference>
<keyword evidence="7" id="KW-1185">Reference proteome</keyword>